<evidence type="ECO:0000313" key="6">
    <source>
        <dbReference type="EMBL" id="NOL39145.1"/>
    </source>
</evidence>
<protein>
    <submittedName>
        <fullName evidence="6">Gfo/Idh/MocA family oxidoreductase</fullName>
    </submittedName>
    <submittedName>
        <fullName evidence="5">Putative dehydrogenase</fullName>
    </submittedName>
</protein>
<evidence type="ECO:0000259" key="4">
    <source>
        <dbReference type="Pfam" id="PF22725"/>
    </source>
</evidence>
<sequence>MRVAVAGLGDIARAAHVPALVAHPGIELVQLVDPEPARRAAMAGVGVPVAETVDVGAVDGVVLATPPWVTPELVVEFARAGLFVLAEKPVATSVEAAKIYEQLTAAERARVQVGLTYRHDPAIAQLTTWIADGTLGSPVLIRAHIYDEQFRPDDAEHTARITATLEHGMPVVHEGAHVFDWLTHLLGAPPIGLDDAWSVRTRPGLPAPNLVGGRLSYPGGHQALVEFGWLTSALPRCELTVLGDRGLAVLDGFTFDLKLVTAEGERVVRFPGDRMTRCFERQLNRFVALSVGGPAEPSLDDGIAALQTAQLLAGRAG</sequence>
<reference evidence="6 7" key="1">
    <citation type="submission" date="2020-05" db="EMBL/GenBank/DDBJ databases">
        <title>Genome sequence of Kribbella sandramycini ATCC 39419.</title>
        <authorList>
            <person name="Maclea K.S."/>
            <person name="Fair J.L."/>
        </authorList>
    </citation>
    <scope>NUCLEOTIDE SEQUENCE [LARGE SCALE GENOMIC DNA]</scope>
    <source>
        <strain evidence="6 7">ATCC 39419</strain>
    </source>
</reference>
<evidence type="ECO:0000313" key="5">
    <source>
        <dbReference type="EMBL" id="MBB6568262.1"/>
    </source>
</evidence>
<dbReference type="InterPro" id="IPR051317">
    <property type="entry name" value="Gfo/Idh/MocA_oxidoreduct"/>
</dbReference>
<name>A0A7Y4KV60_9ACTN</name>
<dbReference type="SUPFAM" id="SSF55347">
    <property type="entry name" value="Glyceraldehyde-3-phosphate dehydrogenase-like, C-terminal domain"/>
    <property type="match status" value="1"/>
</dbReference>
<dbReference type="Proteomes" id="UP000534306">
    <property type="component" value="Unassembled WGS sequence"/>
</dbReference>
<evidence type="ECO:0000313" key="8">
    <source>
        <dbReference type="Proteomes" id="UP000553957"/>
    </source>
</evidence>
<comment type="similarity">
    <text evidence="1">Belongs to the Gfo/Idh/MocA family.</text>
</comment>
<reference evidence="5 8" key="2">
    <citation type="submission" date="2020-08" db="EMBL/GenBank/DDBJ databases">
        <title>Sequencing the genomes of 1000 actinobacteria strains.</title>
        <authorList>
            <person name="Klenk H.-P."/>
        </authorList>
    </citation>
    <scope>NUCLEOTIDE SEQUENCE [LARGE SCALE GENOMIC DNA]</scope>
    <source>
        <strain evidence="5 8">DSM 15626</strain>
    </source>
</reference>
<keyword evidence="2" id="KW-0560">Oxidoreductase</keyword>
<organism evidence="6 7">
    <name type="scientific">Kribbella sandramycini</name>
    <dbReference type="NCBI Taxonomy" id="60450"/>
    <lineage>
        <taxon>Bacteria</taxon>
        <taxon>Bacillati</taxon>
        <taxon>Actinomycetota</taxon>
        <taxon>Actinomycetes</taxon>
        <taxon>Propionibacteriales</taxon>
        <taxon>Kribbellaceae</taxon>
        <taxon>Kribbella</taxon>
    </lineage>
</organism>
<dbReference type="EMBL" id="JABJRC010000001">
    <property type="protein sequence ID" value="NOL39145.1"/>
    <property type="molecule type" value="Genomic_DNA"/>
</dbReference>
<feature type="domain" description="Gfo/Idh/MocA-like oxidoreductase N-terminal" evidence="3">
    <location>
        <begin position="1"/>
        <end position="114"/>
    </location>
</feature>
<dbReference type="AlphaFoldDB" id="A0A7Y4KV60"/>
<dbReference type="GO" id="GO:0000166">
    <property type="term" value="F:nucleotide binding"/>
    <property type="evidence" value="ECO:0007669"/>
    <property type="project" value="InterPro"/>
</dbReference>
<dbReference type="InterPro" id="IPR055170">
    <property type="entry name" value="GFO_IDH_MocA-like_dom"/>
</dbReference>
<evidence type="ECO:0000256" key="2">
    <source>
        <dbReference type="ARBA" id="ARBA00023002"/>
    </source>
</evidence>
<dbReference type="RefSeq" id="WP_171670681.1">
    <property type="nucleotide sequence ID" value="NZ_BAAAGT010000007.1"/>
</dbReference>
<dbReference type="Pfam" id="PF22725">
    <property type="entry name" value="GFO_IDH_MocA_C3"/>
    <property type="match status" value="1"/>
</dbReference>
<dbReference type="Pfam" id="PF01408">
    <property type="entry name" value="GFO_IDH_MocA"/>
    <property type="match status" value="1"/>
</dbReference>
<accession>A0A7Y4KV60</accession>
<dbReference type="PANTHER" id="PTHR43708">
    <property type="entry name" value="CONSERVED EXPRESSED OXIDOREDUCTASE (EUROFUNG)"/>
    <property type="match status" value="1"/>
</dbReference>
<dbReference type="SUPFAM" id="SSF51735">
    <property type="entry name" value="NAD(P)-binding Rossmann-fold domains"/>
    <property type="match status" value="1"/>
</dbReference>
<evidence type="ECO:0000256" key="1">
    <source>
        <dbReference type="ARBA" id="ARBA00010928"/>
    </source>
</evidence>
<dbReference type="InterPro" id="IPR000683">
    <property type="entry name" value="Gfo/Idh/MocA-like_OxRdtase_N"/>
</dbReference>
<dbReference type="PANTHER" id="PTHR43708:SF5">
    <property type="entry name" value="CONSERVED EXPRESSED OXIDOREDUCTASE (EUROFUNG)-RELATED"/>
    <property type="match status" value="1"/>
</dbReference>
<dbReference type="Proteomes" id="UP000553957">
    <property type="component" value="Unassembled WGS sequence"/>
</dbReference>
<dbReference type="InterPro" id="IPR036291">
    <property type="entry name" value="NAD(P)-bd_dom_sf"/>
</dbReference>
<evidence type="ECO:0000313" key="7">
    <source>
        <dbReference type="Proteomes" id="UP000534306"/>
    </source>
</evidence>
<comment type="caution">
    <text evidence="6">The sequence shown here is derived from an EMBL/GenBank/DDBJ whole genome shotgun (WGS) entry which is preliminary data.</text>
</comment>
<proteinExistence type="inferred from homology"/>
<feature type="domain" description="GFO/IDH/MocA-like oxidoreductase" evidence="4">
    <location>
        <begin position="124"/>
        <end position="247"/>
    </location>
</feature>
<gene>
    <name evidence="5" type="ORF">HNR71_003899</name>
    <name evidence="6" type="ORF">HPO96_02695</name>
</gene>
<dbReference type="Gene3D" id="3.30.360.10">
    <property type="entry name" value="Dihydrodipicolinate Reductase, domain 2"/>
    <property type="match status" value="1"/>
</dbReference>
<keyword evidence="7" id="KW-1185">Reference proteome</keyword>
<evidence type="ECO:0000259" key="3">
    <source>
        <dbReference type="Pfam" id="PF01408"/>
    </source>
</evidence>
<dbReference type="EMBL" id="JACHKF010000001">
    <property type="protein sequence ID" value="MBB6568262.1"/>
    <property type="molecule type" value="Genomic_DNA"/>
</dbReference>
<dbReference type="Gene3D" id="3.40.50.720">
    <property type="entry name" value="NAD(P)-binding Rossmann-like Domain"/>
    <property type="match status" value="1"/>
</dbReference>
<dbReference type="GO" id="GO:0016491">
    <property type="term" value="F:oxidoreductase activity"/>
    <property type="evidence" value="ECO:0007669"/>
    <property type="project" value="UniProtKB-KW"/>
</dbReference>